<dbReference type="InterPro" id="IPR051122">
    <property type="entry name" value="SDR_DHRS6-like"/>
</dbReference>
<accession>A0A243Q991</accession>
<dbReference type="InterPro" id="IPR057326">
    <property type="entry name" value="KR_dom"/>
</dbReference>
<dbReference type="STRING" id="417102.CA982_18295"/>
<dbReference type="PANTHER" id="PTHR43477">
    <property type="entry name" value="DIHYDROANTICAPSIN 7-DEHYDROGENASE"/>
    <property type="match status" value="1"/>
</dbReference>
<dbReference type="PRINTS" id="PR00080">
    <property type="entry name" value="SDRFAMILY"/>
</dbReference>
<comment type="similarity">
    <text evidence="1">Belongs to the short-chain dehydrogenases/reductases (SDR) family.</text>
</comment>
<dbReference type="SMART" id="SM00822">
    <property type="entry name" value="PKS_KR"/>
    <property type="match status" value="1"/>
</dbReference>
<dbReference type="AlphaFoldDB" id="A0A243Q991"/>
<evidence type="ECO:0000259" key="3">
    <source>
        <dbReference type="SMART" id="SM00822"/>
    </source>
</evidence>
<dbReference type="Gene3D" id="3.40.50.720">
    <property type="entry name" value="NAD(P)-binding Rossmann-like Domain"/>
    <property type="match status" value="1"/>
</dbReference>
<comment type="caution">
    <text evidence="4">The sequence shown here is derived from an EMBL/GenBank/DDBJ whole genome shotgun (WGS) entry which is preliminary data.</text>
</comment>
<dbReference type="InterPro" id="IPR020904">
    <property type="entry name" value="Sc_DH/Rdtase_CS"/>
</dbReference>
<organism evidence="4 5">
    <name type="scientific">Gordonia lacunae</name>
    <dbReference type="NCBI Taxonomy" id="417102"/>
    <lineage>
        <taxon>Bacteria</taxon>
        <taxon>Bacillati</taxon>
        <taxon>Actinomycetota</taxon>
        <taxon>Actinomycetes</taxon>
        <taxon>Mycobacteriales</taxon>
        <taxon>Gordoniaceae</taxon>
        <taxon>Gordonia</taxon>
    </lineage>
</organism>
<proteinExistence type="inferred from homology"/>
<name>A0A243Q991_9ACTN</name>
<dbReference type="PROSITE" id="PS00061">
    <property type="entry name" value="ADH_SHORT"/>
    <property type="match status" value="1"/>
</dbReference>
<dbReference type="FunFam" id="3.40.50.720:FF:000084">
    <property type="entry name" value="Short-chain dehydrogenase reductase"/>
    <property type="match status" value="1"/>
</dbReference>
<dbReference type="EMBL" id="NGFO01000023">
    <property type="protein sequence ID" value="OUC77188.1"/>
    <property type="molecule type" value="Genomic_DNA"/>
</dbReference>
<keyword evidence="2" id="KW-0560">Oxidoreductase</keyword>
<evidence type="ECO:0000313" key="5">
    <source>
        <dbReference type="Proteomes" id="UP000194632"/>
    </source>
</evidence>
<dbReference type="GO" id="GO:0016491">
    <property type="term" value="F:oxidoreductase activity"/>
    <property type="evidence" value="ECO:0007669"/>
    <property type="project" value="UniProtKB-KW"/>
</dbReference>
<reference evidence="4 5" key="1">
    <citation type="submission" date="2017-05" db="EMBL/GenBank/DDBJ databases">
        <title>Biotechnological potential of actinobacteria isolated from South African environments.</title>
        <authorList>
            <person name="Le Roes-Hill M."/>
            <person name="Prins A."/>
            <person name="Durrell K.A."/>
        </authorList>
    </citation>
    <scope>NUCLEOTIDE SEQUENCE [LARGE SCALE GENOMIC DNA]</scope>
    <source>
        <strain evidence="4">BS2</strain>
    </source>
</reference>
<dbReference type="PRINTS" id="PR00081">
    <property type="entry name" value="GDHRDH"/>
</dbReference>
<dbReference type="InterPro" id="IPR036291">
    <property type="entry name" value="NAD(P)-bd_dom_sf"/>
</dbReference>
<dbReference type="SUPFAM" id="SSF51735">
    <property type="entry name" value="NAD(P)-binding Rossmann-fold domains"/>
    <property type="match status" value="1"/>
</dbReference>
<evidence type="ECO:0000313" key="4">
    <source>
        <dbReference type="EMBL" id="OUC77188.1"/>
    </source>
</evidence>
<sequence length="248" mass="25538">MTFTSDTLAGRVFVVSGAAGGMGAAHARAIVGAGGSVVLGDIDVDGVKRVAEGIGPAATALQLDVTSAEHWHQVAEVAGAQGPVGGLVNNAGIFGSGSVLDTDLDEYRRVQDVNVTGSLLGVRALTPALRESGGGSIVNISSIAGLIGIQDRVAYVTAKWAVRGLTRSAALDLGRWHIRVNSIHPGRIATPFIDGLDSDVLPNQIIREPGQPADITALVLFLLSDASRFSTGSEFVADGGRYVGEYRP</sequence>
<dbReference type="Pfam" id="PF13561">
    <property type="entry name" value="adh_short_C2"/>
    <property type="match status" value="1"/>
</dbReference>
<feature type="domain" description="Ketoreductase" evidence="3">
    <location>
        <begin position="11"/>
        <end position="191"/>
    </location>
</feature>
<evidence type="ECO:0000256" key="2">
    <source>
        <dbReference type="ARBA" id="ARBA00023002"/>
    </source>
</evidence>
<dbReference type="Proteomes" id="UP000194632">
    <property type="component" value="Unassembled WGS sequence"/>
</dbReference>
<keyword evidence="5" id="KW-1185">Reference proteome</keyword>
<evidence type="ECO:0000256" key="1">
    <source>
        <dbReference type="ARBA" id="ARBA00006484"/>
    </source>
</evidence>
<dbReference type="PANTHER" id="PTHR43477:SF1">
    <property type="entry name" value="DIHYDROANTICAPSIN 7-DEHYDROGENASE"/>
    <property type="match status" value="1"/>
</dbReference>
<dbReference type="OrthoDB" id="3542748at2"/>
<gene>
    <name evidence="4" type="ORF">CA982_18295</name>
</gene>
<dbReference type="InterPro" id="IPR002347">
    <property type="entry name" value="SDR_fam"/>
</dbReference>
<protein>
    <submittedName>
        <fullName evidence="4">3-alpha-hydroxysteroid dehydrogenase</fullName>
    </submittedName>
</protein>
<dbReference type="RefSeq" id="WP_086536696.1">
    <property type="nucleotide sequence ID" value="NZ_NGFO01000023.1"/>
</dbReference>